<name>A0A243S680_9ACTN</name>
<keyword evidence="3" id="KW-1185">Reference proteome</keyword>
<dbReference type="AlphaFoldDB" id="A0A243S680"/>
<evidence type="ECO:0000313" key="3">
    <source>
        <dbReference type="Proteomes" id="UP000195105"/>
    </source>
</evidence>
<evidence type="ECO:0000313" key="2">
    <source>
        <dbReference type="EMBL" id="OUD03080.1"/>
    </source>
</evidence>
<protein>
    <submittedName>
        <fullName evidence="2">Uncharacterized protein</fullName>
    </submittedName>
</protein>
<dbReference type="EMBL" id="NGFN01000051">
    <property type="protein sequence ID" value="OUD03080.1"/>
    <property type="molecule type" value="Genomic_DNA"/>
</dbReference>
<keyword evidence="1" id="KW-1133">Transmembrane helix</keyword>
<keyword evidence="1" id="KW-0812">Transmembrane</keyword>
<feature type="transmembrane region" description="Helical" evidence="1">
    <location>
        <begin position="44"/>
        <end position="68"/>
    </location>
</feature>
<dbReference type="Proteomes" id="UP000195105">
    <property type="component" value="Unassembled WGS sequence"/>
</dbReference>
<organism evidence="2 3">
    <name type="scientific">Streptomyces swartbergensis</name>
    <dbReference type="NCBI Taxonomy" id="487165"/>
    <lineage>
        <taxon>Bacteria</taxon>
        <taxon>Bacillati</taxon>
        <taxon>Actinomycetota</taxon>
        <taxon>Actinomycetes</taxon>
        <taxon>Kitasatosporales</taxon>
        <taxon>Streptomycetaceae</taxon>
        <taxon>Streptomyces</taxon>
    </lineage>
</organism>
<keyword evidence="1" id="KW-0472">Membrane</keyword>
<dbReference type="RefSeq" id="WP_086600769.1">
    <property type="nucleotide sequence ID" value="NZ_NGFN01000051.1"/>
</dbReference>
<comment type="caution">
    <text evidence="2">The sequence shown here is derived from an EMBL/GenBank/DDBJ whole genome shotgun (WGS) entry which is preliminary data.</text>
</comment>
<gene>
    <name evidence="2" type="ORF">CA983_11385</name>
</gene>
<accession>A0A243S680</accession>
<proteinExistence type="predicted"/>
<sequence>MPLAFLTTLTILAVITAVIIAALTGAVTAFLARADGATAAGALIRAGVAFGATLTLIALLVTTVAGLLS</sequence>
<reference evidence="2 3" key="1">
    <citation type="submission" date="2017-05" db="EMBL/GenBank/DDBJ databases">
        <title>Biotechnological potential of actinobacteria isolated from South African environments.</title>
        <authorList>
            <person name="Le Roes-Hill M."/>
            <person name="Prins A."/>
            <person name="Durrell K.A."/>
        </authorList>
    </citation>
    <scope>NUCLEOTIDE SEQUENCE [LARGE SCALE GENOMIC DNA]</scope>
    <source>
        <strain evidence="2 3">HMC13</strain>
    </source>
</reference>
<evidence type="ECO:0000256" key="1">
    <source>
        <dbReference type="SAM" id="Phobius"/>
    </source>
</evidence>